<organism evidence="2 3">
    <name type="scientific">Bacillus wiedmannii</name>
    <dbReference type="NCBI Taxonomy" id="1890302"/>
    <lineage>
        <taxon>Bacteria</taxon>
        <taxon>Bacillati</taxon>
        <taxon>Bacillota</taxon>
        <taxon>Bacilli</taxon>
        <taxon>Bacillales</taxon>
        <taxon>Bacillaceae</taxon>
        <taxon>Bacillus</taxon>
        <taxon>Bacillus cereus group</taxon>
    </lineage>
</organism>
<comment type="caution">
    <text evidence="2">The sequence shown here is derived from an EMBL/GenBank/DDBJ whole genome shotgun (WGS) entry which is preliminary data.</text>
</comment>
<sequence>MFSINNNPRKSKIHKVKLQVPGDVKYELQSTYNLLLKEGYQVLSILNIKNGGIIVYRHLYEDTNLYEENSIVLKIRLITNKGTVFPEPYLYAHYISARTTIDLADIFIEEPIRNLGLGSILMKHLLQIAVESQVDKVTGLMVSDDSQHKAKQINFYTRHGFEISGNHLLWKKNT</sequence>
<dbReference type="Gene3D" id="3.40.630.30">
    <property type="match status" value="1"/>
</dbReference>
<accession>A0A2A7BLV9</accession>
<dbReference type="InterPro" id="IPR000182">
    <property type="entry name" value="GNAT_dom"/>
</dbReference>
<dbReference type="CDD" id="cd04301">
    <property type="entry name" value="NAT_SF"/>
    <property type="match status" value="1"/>
</dbReference>
<name>A0A2A7BLV9_9BACI</name>
<evidence type="ECO:0000313" key="2">
    <source>
        <dbReference type="EMBL" id="PDY37011.1"/>
    </source>
</evidence>
<dbReference type="Proteomes" id="UP000220111">
    <property type="component" value="Unassembled WGS sequence"/>
</dbReference>
<dbReference type="RefSeq" id="WP_097815988.1">
    <property type="nucleotide sequence ID" value="NZ_NVPQ01000093.1"/>
</dbReference>
<proteinExistence type="predicted"/>
<evidence type="ECO:0000313" key="3">
    <source>
        <dbReference type="Proteomes" id="UP000220111"/>
    </source>
</evidence>
<dbReference type="AlphaFoldDB" id="A0A2A7BLV9"/>
<dbReference type="SUPFAM" id="SSF55729">
    <property type="entry name" value="Acyl-CoA N-acyltransferases (Nat)"/>
    <property type="match status" value="1"/>
</dbReference>
<gene>
    <name evidence="2" type="ORF">COO17_24130</name>
</gene>
<feature type="domain" description="N-acetyltransferase" evidence="1">
    <location>
        <begin position="43"/>
        <end position="174"/>
    </location>
</feature>
<dbReference type="EMBL" id="NVPQ01000093">
    <property type="protein sequence ID" value="PDY37011.1"/>
    <property type="molecule type" value="Genomic_DNA"/>
</dbReference>
<evidence type="ECO:0000259" key="1">
    <source>
        <dbReference type="PROSITE" id="PS51186"/>
    </source>
</evidence>
<dbReference type="PROSITE" id="PS51186">
    <property type="entry name" value="GNAT"/>
    <property type="match status" value="1"/>
</dbReference>
<protein>
    <recommendedName>
        <fullName evidence="1">N-acetyltransferase domain-containing protein</fullName>
    </recommendedName>
</protein>
<dbReference type="Pfam" id="PF00583">
    <property type="entry name" value="Acetyltransf_1"/>
    <property type="match status" value="1"/>
</dbReference>
<reference evidence="2 3" key="1">
    <citation type="submission" date="2017-09" db="EMBL/GenBank/DDBJ databases">
        <title>Large-scale bioinformatics analysis of Bacillus genomes uncovers conserved roles of natural products in bacterial physiology.</title>
        <authorList>
            <consortium name="Agbiome Team Llc"/>
            <person name="Bleich R.M."/>
            <person name="Grubbs K.J."/>
            <person name="Santa Maria K.C."/>
            <person name="Allen S.E."/>
            <person name="Farag S."/>
            <person name="Shank E.A."/>
            <person name="Bowers A."/>
        </authorList>
    </citation>
    <scope>NUCLEOTIDE SEQUENCE [LARGE SCALE GENOMIC DNA]</scope>
    <source>
        <strain evidence="2 3">AFS098222</strain>
    </source>
</reference>
<dbReference type="InterPro" id="IPR016181">
    <property type="entry name" value="Acyl_CoA_acyltransferase"/>
</dbReference>
<dbReference type="GO" id="GO:0016747">
    <property type="term" value="F:acyltransferase activity, transferring groups other than amino-acyl groups"/>
    <property type="evidence" value="ECO:0007669"/>
    <property type="project" value="InterPro"/>
</dbReference>